<evidence type="ECO:0000259" key="2">
    <source>
        <dbReference type="Pfam" id="PF04195"/>
    </source>
</evidence>
<evidence type="ECO:0008006" key="5">
    <source>
        <dbReference type="Google" id="ProtNLM"/>
    </source>
</evidence>
<dbReference type="PANTHER" id="PTHR21015:SF22">
    <property type="entry name" value="GLYCOSYLTRANSFERASE"/>
    <property type="match status" value="1"/>
</dbReference>
<feature type="domain" description="Glycosyl transferase family 28 C-terminal" evidence="1">
    <location>
        <begin position="162"/>
        <end position="258"/>
    </location>
</feature>
<proteinExistence type="predicted"/>
<dbReference type="InterPro" id="IPR007235">
    <property type="entry name" value="Glyco_trans_28_C"/>
</dbReference>
<dbReference type="Pfam" id="PF04101">
    <property type="entry name" value="Glyco_tran_28_C"/>
    <property type="match status" value="1"/>
</dbReference>
<reference evidence="4" key="2">
    <citation type="submission" date="2025-08" db="UniProtKB">
        <authorList>
            <consortium name="RefSeq"/>
        </authorList>
    </citation>
    <scope>IDENTIFICATION</scope>
    <source>
        <tissue evidence="4">Leaf</tissue>
    </source>
</reference>
<dbReference type="SUPFAM" id="SSF53756">
    <property type="entry name" value="UDP-Glycosyltransferase/glycogen phosphorylase"/>
    <property type="match status" value="1"/>
</dbReference>
<dbReference type="InterPro" id="IPR007321">
    <property type="entry name" value="Transposase_28"/>
</dbReference>
<organism evidence="3 4">
    <name type="scientific">Spinacia oleracea</name>
    <name type="common">Spinach</name>
    <dbReference type="NCBI Taxonomy" id="3562"/>
    <lineage>
        <taxon>Eukaryota</taxon>
        <taxon>Viridiplantae</taxon>
        <taxon>Streptophyta</taxon>
        <taxon>Embryophyta</taxon>
        <taxon>Tracheophyta</taxon>
        <taxon>Spermatophyta</taxon>
        <taxon>Magnoliopsida</taxon>
        <taxon>eudicotyledons</taxon>
        <taxon>Gunneridae</taxon>
        <taxon>Pentapetalae</taxon>
        <taxon>Caryophyllales</taxon>
        <taxon>Chenopodiaceae</taxon>
        <taxon>Chenopodioideae</taxon>
        <taxon>Anserineae</taxon>
        <taxon>Spinacia</taxon>
    </lineage>
</organism>
<dbReference type="Proteomes" id="UP000813463">
    <property type="component" value="Chromosome 6"/>
</dbReference>
<reference evidence="3" key="1">
    <citation type="journal article" date="2021" name="Nat. Commun.">
        <title>Genomic analyses provide insights into spinach domestication and the genetic basis of agronomic traits.</title>
        <authorList>
            <person name="Cai X."/>
            <person name="Sun X."/>
            <person name="Xu C."/>
            <person name="Sun H."/>
            <person name="Wang X."/>
            <person name="Ge C."/>
            <person name="Zhang Z."/>
            <person name="Wang Q."/>
            <person name="Fei Z."/>
            <person name="Jiao C."/>
            <person name="Wang Q."/>
        </authorList>
    </citation>
    <scope>NUCLEOTIDE SEQUENCE [LARGE SCALE GENOMIC DNA]</scope>
    <source>
        <strain evidence="3">cv. Varoflay</strain>
    </source>
</reference>
<feature type="domain" description="Transposase (putative) gypsy type" evidence="2">
    <location>
        <begin position="64"/>
        <end position="106"/>
    </location>
</feature>
<dbReference type="Gene3D" id="3.40.50.2000">
    <property type="entry name" value="Glycogen Phosphorylase B"/>
    <property type="match status" value="1"/>
</dbReference>
<accession>A0ABM3QYH8</accession>
<evidence type="ECO:0000313" key="3">
    <source>
        <dbReference type="Proteomes" id="UP000813463"/>
    </source>
</evidence>
<dbReference type="PANTHER" id="PTHR21015">
    <property type="entry name" value="UDP-N-ACETYLGLUCOSAMINE--N-ACETYLMURAMYL-(PENTAPEPTIDE) PYROPHOSPHORYL-UNDECAPRENOL N-ACETYLGLUCOSAMINE TRANSFERASE 1"/>
    <property type="match status" value="1"/>
</dbReference>
<evidence type="ECO:0000259" key="1">
    <source>
        <dbReference type="Pfam" id="PF04101"/>
    </source>
</evidence>
<evidence type="ECO:0000313" key="4">
    <source>
        <dbReference type="RefSeq" id="XP_056688388.1"/>
    </source>
</evidence>
<gene>
    <name evidence="4" type="primary">LOC130463315</name>
</gene>
<dbReference type="RefSeq" id="XP_056688388.1">
    <property type="nucleotide sequence ID" value="XM_056832410.1"/>
</dbReference>
<dbReference type="Pfam" id="PF04195">
    <property type="entry name" value="Transposase_28"/>
    <property type="match status" value="1"/>
</dbReference>
<sequence length="293" mass="33358">MVRGREDVDLFPSDIFPSMKWLRYLREQGRDFERFLLLPPGFSLKSPRHHNSVDQLSQGEVAVYTAAFRLGLRVPLHPFVMDVLEGYDIGLAQLTLNSWANIFGFIAKSYNSSVDRFPTEKKKIVVSGNPVKLLIKKFVSKAVARTYFFPRLAKVSESEAVVLLVLGGSFGANSMNIALFNIYFQMLEQRPNLHIIWETGVESFNEMESLVRNHPRLVLAPFLRSMDMGYGAADLIVSRAGSMTFTELLVTGKPAILVYTTGMRLMLVRKLMWFVSNGLSFLPESIYYWPERV</sequence>
<name>A0ABM3QYH8_SPIOL</name>
<protein>
    <recommendedName>
        <fullName evidence="5">Glycosyl transferase family 28 C-terminal domain-containing protein</fullName>
    </recommendedName>
</protein>
<keyword evidence="3" id="KW-1185">Reference proteome</keyword>
<dbReference type="GeneID" id="130463315"/>